<keyword evidence="2" id="KW-0677">Repeat</keyword>
<dbReference type="SUPFAM" id="SSF117281">
    <property type="entry name" value="Kelch motif"/>
    <property type="match status" value="1"/>
</dbReference>
<comment type="function">
    <text evidence="3">Rab9 effector required for endosome to trans-Golgi network (TGN) transport.</text>
</comment>
<dbReference type="EMBL" id="JAFIRN010000015">
    <property type="protein sequence ID" value="KAG5834693.1"/>
    <property type="molecule type" value="Genomic_DNA"/>
</dbReference>
<dbReference type="Gene3D" id="2.120.10.80">
    <property type="entry name" value="Kelch-type beta propeller"/>
    <property type="match status" value="2"/>
</dbReference>
<dbReference type="InterPro" id="IPR052124">
    <property type="entry name" value="Rab9_kelch_effector"/>
</dbReference>
<comment type="caution">
    <text evidence="5">The sequence shown here is derived from an EMBL/GenBank/DDBJ whole genome shotgun (WGS) entry which is preliminary data.</text>
</comment>
<evidence type="ECO:0000256" key="1">
    <source>
        <dbReference type="ARBA" id="ARBA00022441"/>
    </source>
</evidence>
<keyword evidence="6" id="KW-1185">Reference proteome</keyword>
<sequence>MEFLPILEPEDKPRDSIWYAVVPRGGGPGVSVGHTCTYVSGKDAGKGKILIVGGANPNGSFSESHVLNLDRHEWDVPEWGACWREHCTSTAAVGVWRAPPAACGCLPGPIRAATATATYHTSSACVGDRLFVFSGGDAGAAPVSDLQLHVFDSVSLTWHQPETQGRPPSPRHGHMVAAVGSRLYVHGGLAGEKFHSDMHCLALEHRDDEVGAGSSQGRRPPGVASHAAATLGKSVYVFGGLTADGATNSTYRFHTDRQRWTLLKFEGDLPANRLDHSMCVVPWRVRTEGRGVGDQVSEPETVHLCFVFGGMDTHGVIHSDCVATVLP</sequence>
<accession>A0A9D3LTY3</accession>
<dbReference type="AlphaFoldDB" id="A0A9D3LTY3"/>
<evidence type="ECO:0000256" key="3">
    <source>
        <dbReference type="ARBA" id="ARBA00037224"/>
    </source>
</evidence>
<evidence type="ECO:0000256" key="4">
    <source>
        <dbReference type="ARBA" id="ARBA00039295"/>
    </source>
</evidence>
<reference evidence="5" key="1">
    <citation type="submission" date="2021-01" db="EMBL/GenBank/DDBJ databases">
        <title>A chromosome-scale assembly of European eel, Anguilla anguilla.</title>
        <authorList>
            <person name="Henkel C."/>
            <person name="Jong-Raadsen S.A."/>
            <person name="Dufour S."/>
            <person name="Weltzien F.-A."/>
            <person name="Palstra A.P."/>
            <person name="Pelster B."/>
            <person name="Spaink H.P."/>
            <person name="Van Den Thillart G.E."/>
            <person name="Jansen H."/>
            <person name="Zahm M."/>
            <person name="Klopp C."/>
            <person name="Cedric C."/>
            <person name="Louis A."/>
            <person name="Berthelot C."/>
            <person name="Parey E."/>
            <person name="Roest Crollius H."/>
            <person name="Montfort J."/>
            <person name="Robinson-Rechavi M."/>
            <person name="Bucao C."/>
            <person name="Bouchez O."/>
            <person name="Gislard M."/>
            <person name="Lluch J."/>
            <person name="Milhes M."/>
            <person name="Lampietro C."/>
            <person name="Lopez Roques C."/>
            <person name="Donnadieu C."/>
            <person name="Braasch I."/>
            <person name="Desvignes T."/>
            <person name="Postlethwait J."/>
            <person name="Bobe J."/>
            <person name="Guiguen Y."/>
            <person name="Dirks R."/>
        </authorList>
    </citation>
    <scope>NUCLEOTIDE SEQUENCE</scope>
    <source>
        <strain evidence="5">Tag_6206</strain>
        <tissue evidence="5">Liver</tissue>
    </source>
</reference>
<proteinExistence type="predicted"/>
<gene>
    <name evidence="5" type="ORF">ANANG_G00264280</name>
</gene>
<evidence type="ECO:0000313" key="5">
    <source>
        <dbReference type="EMBL" id="KAG5834693.1"/>
    </source>
</evidence>
<evidence type="ECO:0000256" key="2">
    <source>
        <dbReference type="ARBA" id="ARBA00022737"/>
    </source>
</evidence>
<protein>
    <recommendedName>
        <fullName evidence="4">Rab9 effector protein with kelch motifs</fullName>
    </recommendedName>
</protein>
<dbReference type="Proteomes" id="UP001044222">
    <property type="component" value="Chromosome 15"/>
</dbReference>
<dbReference type="InterPro" id="IPR015915">
    <property type="entry name" value="Kelch-typ_b-propeller"/>
</dbReference>
<keyword evidence="1" id="KW-0880">Kelch repeat</keyword>
<dbReference type="PANTHER" id="PTHR46647:SF1">
    <property type="entry name" value="RAB9 EFFECTOR PROTEIN WITH KELCH MOTIFS"/>
    <property type="match status" value="1"/>
</dbReference>
<evidence type="ECO:0000313" key="6">
    <source>
        <dbReference type="Proteomes" id="UP001044222"/>
    </source>
</evidence>
<organism evidence="5 6">
    <name type="scientific">Anguilla anguilla</name>
    <name type="common">European freshwater eel</name>
    <name type="synonym">Muraena anguilla</name>
    <dbReference type="NCBI Taxonomy" id="7936"/>
    <lineage>
        <taxon>Eukaryota</taxon>
        <taxon>Metazoa</taxon>
        <taxon>Chordata</taxon>
        <taxon>Craniata</taxon>
        <taxon>Vertebrata</taxon>
        <taxon>Euteleostomi</taxon>
        <taxon>Actinopterygii</taxon>
        <taxon>Neopterygii</taxon>
        <taxon>Teleostei</taxon>
        <taxon>Anguilliformes</taxon>
        <taxon>Anguillidae</taxon>
        <taxon>Anguilla</taxon>
    </lineage>
</organism>
<dbReference type="Pfam" id="PF24681">
    <property type="entry name" value="Kelch_KLHDC2_KLHL20_DRC7"/>
    <property type="match status" value="1"/>
</dbReference>
<name>A0A9D3LTY3_ANGAN</name>
<dbReference type="PANTHER" id="PTHR46647">
    <property type="entry name" value="RAB9 EFFECTOR PROTEIN WITH KELCH MOTIFS"/>
    <property type="match status" value="1"/>
</dbReference>